<accession>A0A6P1TC05</accession>
<dbReference type="SUPFAM" id="SSF52833">
    <property type="entry name" value="Thioredoxin-like"/>
    <property type="match status" value="1"/>
</dbReference>
<dbReference type="RefSeq" id="WP_161857538.1">
    <property type="nucleotide sequence ID" value="NZ_CP047491.1"/>
</dbReference>
<dbReference type="Proteomes" id="UP000464675">
    <property type="component" value="Chromosome"/>
</dbReference>
<dbReference type="AlphaFoldDB" id="A0A6P1TC05"/>
<reference evidence="3 4" key="1">
    <citation type="submission" date="2020-01" db="EMBL/GenBank/DDBJ databases">
        <title>The possibility of degradation of plastic by Microbulbifer hydrolyticus IRE-31.</title>
        <authorList>
            <person name="Liu L."/>
        </authorList>
    </citation>
    <scope>NUCLEOTIDE SEQUENCE [LARGE SCALE GENOMIC DNA]</scope>
    <source>
        <strain evidence="3 4">IRE-31</strain>
    </source>
</reference>
<evidence type="ECO:0000313" key="5">
    <source>
        <dbReference type="Proteomes" id="UP000563601"/>
    </source>
</evidence>
<gene>
    <name evidence="3" type="ORF">GTQ55_03820</name>
    <name evidence="2" type="ORF">HNQ53_001203</name>
</gene>
<evidence type="ECO:0000259" key="1">
    <source>
        <dbReference type="Pfam" id="PF01323"/>
    </source>
</evidence>
<dbReference type="InterPro" id="IPR001853">
    <property type="entry name" value="DSBA-like_thioredoxin_dom"/>
</dbReference>
<dbReference type="PANTHER" id="PTHR13887:SF41">
    <property type="entry name" value="THIOREDOXIN SUPERFAMILY PROTEIN"/>
    <property type="match status" value="1"/>
</dbReference>
<dbReference type="Pfam" id="PF01323">
    <property type="entry name" value="DSBA"/>
    <property type="match status" value="1"/>
</dbReference>
<dbReference type="GO" id="GO:0016853">
    <property type="term" value="F:isomerase activity"/>
    <property type="evidence" value="ECO:0007669"/>
    <property type="project" value="UniProtKB-KW"/>
</dbReference>
<dbReference type="Proteomes" id="UP000563601">
    <property type="component" value="Unassembled WGS sequence"/>
</dbReference>
<keyword evidence="4" id="KW-1185">Reference proteome</keyword>
<proteinExistence type="predicted"/>
<keyword evidence="2" id="KW-0413">Isomerase</keyword>
<reference evidence="2 5" key="2">
    <citation type="submission" date="2020-08" db="EMBL/GenBank/DDBJ databases">
        <title>Genomic Encyclopedia of Type Strains, Phase IV (KMG-IV): sequencing the most valuable type-strain genomes for metagenomic binning, comparative biology and taxonomic classification.</title>
        <authorList>
            <person name="Goeker M."/>
        </authorList>
    </citation>
    <scope>NUCLEOTIDE SEQUENCE [LARGE SCALE GENOMIC DNA]</scope>
    <source>
        <strain evidence="2 5">DSM 11525</strain>
    </source>
</reference>
<sequence>MTKSYLRIDIVSDVVCPWCVIGYQRLQQALAKFPDQFDINIVWHPFELNPQMPEAGENLREHITGKYRISNEESAENRERLTEIGRELGFEFNFSDEMRIYNTNQAHRLLHWAEPTGHQTALQMRLFEDYFTHGKNLNHENVLLDAAEAVGLDRTEALAALHDNAIARQTLAREEQIQMQGIRGVPLFMFNHEYAISGAQEVSAFEQQLEQLTEPTA</sequence>
<evidence type="ECO:0000313" key="2">
    <source>
        <dbReference type="EMBL" id="MBB5210985.1"/>
    </source>
</evidence>
<organism evidence="2 5">
    <name type="scientific">Microbulbifer hydrolyticus</name>
    <dbReference type="NCBI Taxonomy" id="48074"/>
    <lineage>
        <taxon>Bacteria</taxon>
        <taxon>Pseudomonadati</taxon>
        <taxon>Pseudomonadota</taxon>
        <taxon>Gammaproteobacteria</taxon>
        <taxon>Cellvibrionales</taxon>
        <taxon>Microbulbiferaceae</taxon>
        <taxon>Microbulbifer</taxon>
    </lineage>
</organism>
<evidence type="ECO:0000313" key="4">
    <source>
        <dbReference type="Proteomes" id="UP000464675"/>
    </source>
</evidence>
<feature type="domain" description="DSBA-like thioredoxin" evidence="1">
    <location>
        <begin position="8"/>
        <end position="209"/>
    </location>
</feature>
<dbReference type="EMBL" id="CP047491">
    <property type="protein sequence ID" value="QHQ38202.1"/>
    <property type="molecule type" value="Genomic_DNA"/>
</dbReference>
<evidence type="ECO:0000313" key="3">
    <source>
        <dbReference type="EMBL" id="QHQ38202.1"/>
    </source>
</evidence>
<dbReference type="OrthoDB" id="9799122at2"/>
<protein>
    <submittedName>
        <fullName evidence="2">DsbA family dithiol-disulfide isomerase</fullName>
    </submittedName>
    <submittedName>
        <fullName evidence="3">DsbA family oxidoreductase</fullName>
    </submittedName>
</protein>
<dbReference type="Gene3D" id="3.40.30.10">
    <property type="entry name" value="Glutaredoxin"/>
    <property type="match status" value="1"/>
</dbReference>
<dbReference type="GO" id="GO:0016491">
    <property type="term" value="F:oxidoreductase activity"/>
    <property type="evidence" value="ECO:0007669"/>
    <property type="project" value="InterPro"/>
</dbReference>
<name>A0A6P1TC05_9GAMM</name>
<dbReference type="EMBL" id="JACHHR010000002">
    <property type="protein sequence ID" value="MBB5210985.1"/>
    <property type="molecule type" value="Genomic_DNA"/>
</dbReference>
<dbReference type="PANTHER" id="PTHR13887">
    <property type="entry name" value="GLUTATHIONE S-TRANSFERASE KAPPA"/>
    <property type="match status" value="1"/>
</dbReference>
<dbReference type="InterPro" id="IPR036249">
    <property type="entry name" value="Thioredoxin-like_sf"/>
</dbReference>
<dbReference type="CDD" id="cd03024">
    <property type="entry name" value="DsbA_FrnE"/>
    <property type="match status" value="1"/>
</dbReference>